<dbReference type="PDBsum" id="3U04"/>
<dbReference type="SMR" id="Q2GI30"/>
<gene>
    <name evidence="2 3" type="primary">def</name>
    <name evidence="3" type="ordered locus">ECH_0073</name>
</gene>
<dbReference type="GO" id="GO:0046872">
    <property type="term" value="F:metal ion binding"/>
    <property type="evidence" value="ECO:0007669"/>
    <property type="project" value="UniProtKB-KW"/>
</dbReference>
<dbReference type="NCBIfam" id="TIGR00079">
    <property type="entry name" value="pept_deformyl"/>
    <property type="match status" value="1"/>
</dbReference>
<dbReference type="eggNOG" id="COG0242">
    <property type="taxonomic scope" value="Bacteria"/>
</dbReference>
<dbReference type="CDD" id="cd00487">
    <property type="entry name" value="Pep_deformylase"/>
    <property type="match status" value="1"/>
</dbReference>
<feature type="binding site" evidence="5 6">
    <location>
        <position position="111"/>
    </location>
    <ligand>
        <name>Zn(2+)</name>
        <dbReference type="ChEBI" id="CHEBI:29105"/>
    </ligand>
</feature>
<feature type="binding site" evidence="5">
    <location>
        <position position="154"/>
    </location>
    <ligand>
        <name>Zn(2+)</name>
        <dbReference type="ChEBI" id="CHEBI:29105"/>
    </ligand>
</feature>
<reference evidence="3 4" key="1">
    <citation type="journal article" date="2006" name="PLoS Genet.">
        <title>Comparative genomics of emerging human ehrlichiosis agents.</title>
        <authorList>
            <person name="Dunning Hotopp J.C."/>
            <person name="Lin M."/>
            <person name="Madupu R."/>
            <person name="Crabtree J."/>
            <person name="Angiuoli S.V."/>
            <person name="Eisen J.A."/>
            <person name="Seshadri R."/>
            <person name="Ren Q."/>
            <person name="Wu M."/>
            <person name="Utterback T.R."/>
            <person name="Smith S."/>
            <person name="Lewis M."/>
            <person name="Khouri H."/>
            <person name="Zhang C."/>
            <person name="Niu H."/>
            <person name="Lin Q."/>
            <person name="Ohashi N."/>
            <person name="Zhi N."/>
            <person name="Nelson W."/>
            <person name="Brinkac L.M."/>
            <person name="Dodson R.J."/>
            <person name="Rosovitz M.J."/>
            <person name="Sundaram J."/>
            <person name="Daugherty S.C."/>
            <person name="Davidsen T."/>
            <person name="Durkin A.S."/>
            <person name="Gwinn M."/>
            <person name="Haft D.H."/>
            <person name="Selengut J.D."/>
            <person name="Sullivan S.A."/>
            <person name="Zafar N."/>
            <person name="Zhou L."/>
            <person name="Benahmed F."/>
            <person name="Forberger H."/>
            <person name="Halpin R."/>
            <person name="Mulligan S."/>
            <person name="Robinson J."/>
            <person name="White O."/>
            <person name="Rikihisa Y."/>
            <person name="Tettelin H."/>
        </authorList>
    </citation>
    <scope>NUCLEOTIDE SEQUENCE [LARGE SCALE GENOMIC DNA]</scope>
    <source>
        <strain evidence="4">ATCC CRL-10679 / Arkansas</strain>
    </source>
</reference>
<proteinExistence type="evidence at protein level"/>
<dbReference type="Proteomes" id="UP000008320">
    <property type="component" value="Chromosome"/>
</dbReference>
<comment type="similarity">
    <text evidence="1 2">Belongs to the polypeptide deformylase family.</text>
</comment>
<feature type="binding site" evidence="2">
    <location>
        <position position="153"/>
    </location>
    <ligand>
        <name>Fe cation</name>
        <dbReference type="ChEBI" id="CHEBI:24875"/>
    </ligand>
</feature>
<feature type="binding site" evidence="2">
    <location>
        <position position="157"/>
    </location>
    <ligand>
        <name>Fe cation</name>
        <dbReference type="ChEBI" id="CHEBI:24875"/>
    </ligand>
</feature>
<reference evidence="6" key="3">
    <citation type="submission" date="2011-09" db="PDB data bank">
        <title>Crystal structure of peptide deformylase from ehrlichia chaffeensis in complex with actinonin.</title>
        <authorList>
            <consortium name="Seattle Structural Genomics Center for Infectious Disease (SSGCID)"/>
            <person name="Abendroth J."/>
            <person name="Clifton M.C."/>
            <person name="Edwards T.E."/>
            <person name="Staker B.L."/>
        </authorList>
    </citation>
    <scope>X-RAY CRYSTALLOGRAPHY (1.70 ANGSTROMS) IN COMPLEX WITH ZN(2+)</scope>
</reference>
<dbReference type="InterPro" id="IPR023635">
    <property type="entry name" value="Peptide_deformylase"/>
</dbReference>
<dbReference type="PDB" id="3U04">
    <property type="method" value="X-ray"/>
    <property type="resolution" value="1.70 A"/>
    <property type="chains" value="A=1-188"/>
</dbReference>
<dbReference type="Pfam" id="PF01327">
    <property type="entry name" value="Pep_deformylase"/>
    <property type="match status" value="1"/>
</dbReference>
<dbReference type="KEGG" id="ech:ECH_0073"/>
<organism evidence="3 4">
    <name type="scientific">Ehrlichia chaffeensis (strain ATCC CRL-10679 / Arkansas)</name>
    <dbReference type="NCBI Taxonomy" id="205920"/>
    <lineage>
        <taxon>Bacteria</taxon>
        <taxon>Pseudomonadati</taxon>
        <taxon>Pseudomonadota</taxon>
        <taxon>Alphaproteobacteria</taxon>
        <taxon>Rickettsiales</taxon>
        <taxon>Anaplasmataceae</taxon>
        <taxon>Ehrlichia</taxon>
    </lineage>
</organism>
<dbReference type="EC" id="3.5.1.88" evidence="2"/>
<dbReference type="GO" id="GO:0042586">
    <property type="term" value="F:peptide deformylase activity"/>
    <property type="evidence" value="ECO:0007669"/>
    <property type="project" value="UniProtKB-UniRule"/>
</dbReference>
<dbReference type="PIRSF" id="PIRSF004749">
    <property type="entry name" value="Pep_def"/>
    <property type="match status" value="1"/>
</dbReference>
<comment type="function">
    <text evidence="2">Removes the formyl group from the N-terminal Met of newly synthesized proteins. Requires at least a dipeptide for an efficient rate of reaction. N-terminal L-methionine is a prerequisite for activity but the enzyme has broad specificity at other positions.</text>
</comment>
<dbReference type="HAMAP" id="MF_00163">
    <property type="entry name" value="Pep_deformylase"/>
    <property type="match status" value="1"/>
</dbReference>
<evidence type="ECO:0000313" key="3">
    <source>
        <dbReference type="EMBL" id="ABD45529.1"/>
    </source>
</evidence>
<keyword evidence="5 6" id="KW-0002">3D-structure</keyword>
<keyword evidence="5 6" id="KW-0862">Zinc</keyword>
<evidence type="ECO:0007829" key="5">
    <source>
        <dbReference type="PDB" id="3OCA"/>
    </source>
</evidence>
<evidence type="ECO:0000256" key="1">
    <source>
        <dbReference type="ARBA" id="ARBA00010759"/>
    </source>
</evidence>
<comment type="catalytic activity">
    <reaction evidence="2">
        <text>N-terminal N-formyl-L-methionyl-[peptide] + H2O = N-terminal L-methionyl-[peptide] + formate</text>
        <dbReference type="Rhea" id="RHEA:24420"/>
        <dbReference type="Rhea" id="RHEA-COMP:10639"/>
        <dbReference type="Rhea" id="RHEA-COMP:10640"/>
        <dbReference type="ChEBI" id="CHEBI:15377"/>
        <dbReference type="ChEBI" id="CHEBI:15740"/>
        <dbReference type="ChEBI" id="CHEBI:49298"/>
        <dbReference type="ChEBI" id="CHEBI:64731"/>
        <dbReference type="EC" id="3.5.1.88"/>
    </reaction>
</comment>
<keyword evidence="4" id="KW-1185">Reference proteome</keyword>
<feature type="binding site" evidence="5 6">
    <location>
        <position position="157"/>
    </location>
    <ligand>
        <name>Zn(2+)</name>
        <dbReference type="ChEBI" id="CHEBI:29105"/>
    </ligand>
</feature>
<feature type="disulfide bond" description="Interchain" evidence="5">
    <location>
        <position position="17"/>
    </location>
</feature>
<reference evidence="5" key="2">
    <citation type="submission" date="2010-08" db="PDB data bank">
        <title>Crystal structure of peptide deformylase from Ehrlichia chaffeensis.</title>
        <authorList>
            <consortium name="Seattle Structural Genomics Center for Infectious Disease (SSGCID)"/>
            <person name="Abendroth J."/>
            <person name="Sankaran B."/>
            <person name="Edwards T.E."/>
            <person name="Staker B."/>
        </authorList>
    </citation>
    <scope>X-RAY CRYSTALLOGRAPHY (2.40 ANGSTROMS) IN COMPLEX WITH ZN(2+)</scope>
    <scope>DISULFIDE BONDS</scope>
</reference>
<sequence>MSVLSIVTVPDKRLSLCSEEVEKVDQSIRKLVDDMFETMHANQGLGLAAVQVGVHKRILVMNVPEEFEDSEDIENVEDKIEGYELYGGPYCIINPKIVDISQEKVKLKEGCLSVPGYFDYIVRPQRIAVQYLDYNGNECIIKAQGWLARCLQHEIDHLNGTVFLKYLSKFKRDFAIEKVKKKERTDLI</sequence>
<dbReference type="PANTHER" id="PTHR10458:SF22">
    <property type="entry name" value="PEPTIDE DEFORMYLASE"/>
    <property type="match status" value="1"/>
</dbReference>
<keyword evidence="2" id="KW-0648">Protein biosynthesis</keyword>
<dbReference type="AlphaFoldDB" id="Q2GI30"/>
<feature type="binding site" evidence="2">
    <location>
        <position position="111"/>
    </location>
    <ligand>
        <name>Fe cation</name>
        <dbReference type="ChEBI" id="CHEBI:24875"/>
    </ligand>
</feature>
<dbReference type="STRING" id="205920.ECH_0073"/>
<dbReference type="PRINTS" id="PR01576">
    <property type="entry name" value="PDEFORMYLASE"/>
</dbReference>
<evidence type="ECO:0000313" key="4">
    <source>
        <dbReference type="Proteomes" id="UP000008320"/>
    </source>
</evidence>
<evidence type="ECO:0007829" key="6">
    <source>
        <dbReference type="PDB" id="3U04"/>
    </source>
</evidence>
<dbReference type="NCBIfam" id="NF001159">
    <property type="entry name" value="PRK00150.1-3"/>
    <property type="match status" value="1"/>
</dbReference>
<dbReference type="InterPro" id="IPR036821">
    <property type="entry name" value="Peptide_deformylase_sf"/>
</dbReference>
<protein>
    <recommendedName>
        <fullName evidence="2">Peptide deformylase</fullName>
        <shortName evidence="2">PDF</shortName>
        <ecNumber evidence="2">3.5.1.88</ecNumber>
    </recommendedName>
    <alternativeName>
        <fullName evidence="2">Polypeptide deformylase</fullName>
    </alternativeName>
</protein>
<feature type="active site" evidence="2">
    <location>
        <position position="154"/>
    </location>
</feature>
<dbReference type="HOGENOM" id="CLU_061901_2_0_5"/>
<dbReference type="EMBL" id="CP000236">
    <property type="protein sequence ID" value="ABD45529.1"/>
    <property type="molecule type" value="Genomic_DNA"/>
</dbReference>
<accession>Q2GI30</accession>
<dbReference type="PDBsum" id="3OCA"/>
<keyword evidence="2 5" id="KW-0479">Metal-binding</keyword>
<dbReference type="Gene3D" id="3.90.45.10">
    <property type="entry name" value="Peptide deformylase"/>
    <property type="match status" value="1"/>
</dbReference>
<name>Q2GI30_EHRCR</name>
<dbReference type="PDB" id="3OCA">
    <property type="method" value="X-ray"/>
    <property type="resolution" value="2.40 A"/>
    <property type="chains" value="A/B=1-188"/>
</dbReference>
<keyword evidence="2 3" id="KW-0378">Hydrolase</keyword>
<feature type="binding site" evidence="5 6">
    <location>
        <position position="153"/>
    </location>
    <ligand>
        <name>Zn(2+)</name>
        <dbReference type="ChEBI" id="CHEBI:29105"/>
    </ligand>
</feature>
<comment type="cofactor">
    <cofactor evidence="2">
        <name>Fe(2+)</name>
        <dbReference type="ChEBI" id="CHEBI:29033"/>
    </cofactor>
    <text evidence="2">Binds 1 Fe(2+) ion.</text>
</comment>
<dbReference type="GO" id="GO:0006412">
    <property type="term" value="P:translation"/>
    <property type="evidence" value="ECO:0007669"/>
    <property type="project" value="UniProtKB-UniRule"/>
</dbReference>
<keyword evidence="2" id="KW-0408">Iron</keyword>
<dbReference type="OrthoDB" id="9804313at2"/>
<dbReference type="PANTHER" id="PTHR10458">
    <property type="entry name" value="PEPTIDE DEFORMYLASE"/>
    <property type="match status" value="1"/>
</dbReference>
<dbReference type="EvolutionaryTrace" id="Q2GI30"/>
<evidence type="ECO:0000256" key="2">
    <source>
        <dbReference type="HAMAP-Rule" id="MF_00163"/>
    </source>
</evidence>
<dbReference type="SUPFAM" id="SSF56420">
    <property type="entry name" value="Peptide deformylase"/>
    <property type="match status" value="1"/>
</dbReference>
<dbReference type="RefSeq" id="WP_006010762.1">
    <property type="nucleotide sequence ID" value="NC_007799.1"/>
</dbReference>